<dbReference type="EMBL" id="BPVZ01000266">
    <property type="protein sequence ID" value="GKV48678.1"/>
    <property type="molecule type" value="Genomic_DNA"/>
</dbReference>
<organism evidence="5 6">
    <name type="scientific">Rubroshorea leprosula</name>
    <dbReference type="NCBI Taxonomy" id="152421"/>
    <lineage>
        <taxon>Eukaryota</taxon>
        <taxon>Viridiplantae</taxon>
        <taxon>Streptophyta</taxon>
        <taxon>Embryophyta</taxon>
        <taxon>Tracheophyta</taxon>
        <taxon>Spermatophyta</taxon>
        <taxon>Magnoliopsida</taxon>
        <taxon>eudicotyledons</taxon>
        <taxon>Gunneridae</taxon>
        <taxon>Pentapetalae</taxon>
        <taxon>rosids</taxon>
        <taxon>malvids</taxon>
        <taxon>Malvales</taxon>
        <taxon>Dipterocarpaceae</taxon>
        <taxon>Rubroshorea</taxon>
    </lineage>
</organism>
<dbReference type="GO" id="GO:0005634">
    <property type="term" value="C:nucleus"/>
    <property type="evidence" value="ECO:0007669"/>
    <property type="project" value="UniProtKB-SubCell"/>
</dbReference>
<reference evidence="5 6" key="1">
    <citation type="journal article" date="2021" name="Commun. Biol.">
        <title>The genome of Shorea leprosula (Dipterocarpaceae) highlights the ecological relevance of drought in aseasonal tropical rainforests.</title>
        <authorList>
            <person name="Ng K.K.S."/>
            <person name="Kobayashi M.J."/>
            <person name="Fawcett J.A."/>
            <person name="Hatakeyama M."/>
            <person name="Paape T."/>
            <person name="Ng C.H."/>
            <person name="Ang C.C."/>
            <person name="Tnah L.H."/>
            <person name="Lee C.T."/>
            <person name="Nishiyama T."/>
            <person name="Sese J."/>
            <person name="O'Brien M.J."/>
            <person name="Copetti D."/>
            <person name="Mohd Noor M.I."/>
            <person name="Ong R.C."/>
            <person name="Putra M."/>
            <person name="Sireger I.Z."/>
            <person name="Indrioko S."/>
            <person name="Kosugi Y."/>
            <person name="Izuno A."/>
            <person name="Isagi Y."/>
            <person name="Lee S.L."/>
            <person name="Shimizu K.K."/>
        </authorList>
    </citation>
    <scope>NUCLEOTIDE SEQUENCE [LARGE SCALE GENOMIC DNA]</scope>
    <source>
        <strain evidence="5">214</strain>
    </source>
</reference>
<dbReference type="PANTHER" id="PTHR31250:SF14">
    <property type="entry name" value="IQ DOMAIN-CONTAINING PROTEIN IQM2"/>
    <property type="match status" value="1"/>
</dbReference>
<comment type="subcellular location">
    <subcellularLocation>
        <location evidence="2">Cytoplasm</location>
    </subcellularLocation>
    <subcellularLocation>
        <location evidence="1">Nucleus</location>
    </subcellularLocation>
</comment>
<evidence type="ECO:0000256" key="3">
    <source>
        <dbReference type="ARBA" id="ARBA00022490"/>
    </source>
</evidence>
<dbReference type="PANTHER" id="PTHR31250">
    <property type="entry name" value="IQ DOMAIN-CONTAINING PROTEIN IQM3"/>
    <property type="match status" value="1"/>
</dbReference>
<protein>
    <submittedName>
        <fullName evidence="5">Uncharacterized protein</fullName>
    </submittedName>
</protein>
<dbReference type="InterPro" id="IPR044159">
    <property type="entry name" value="IQM"/>
</dbReference>
<evidence type="ECO:0000313" key="6">
    <source>
        <dbReference type="Proteomes" id="UP001054252"/>
    </source>
</evidence>
<keyword evidence="4" id="KW-0539">Nucleus</keyword>
<evidence type="ECO:0000256" key="2">
    <source>
        <dbReference type="ARBA" id="ARBA00004496"/>
    </source>
</evidence>
<proteinExistence type="predicted"/>
<keyword evidence="6" id="KW-1185">Reference proteome</keyword>
<sequence>MDSPVEDNHRTSKEAFATQLQMVDGDCEDNEHIDKVSILQRMNSKEVNSYQFGKQLSCKWTTGAGPRIGCVRDYPSVLQSQALEQVNLSPRSASHLKPYYSLRSPSCLSPKVSSPLCCGEEMTGSPMLKKGSLLERSIPYRTQSSPLLKEALVGAINGVS</sequence>
<comment type="caution">
    <text evidence="5">The sequence shown here is derived from an EMBL/GenBank/DDBJ whole genome shotgun (WGS) entry which is preliminary data.</text>
</comment>
<evidence type="ECO:0000256" key="1">
    <source>
        <dbReference type="ARBA" id="ARBA00004123"/>
    </source>
</evidence>
<dbReference type="Proteomes" id="UP001054252">
    <property type="component" value="Unassembled WGS sequence"/>
</dbReference>
<dbReference type="GO" id="GO:0005737">
    <property type="term" value="C:cytoplasm"/>
    <property type="evidence" value="ECO:0007669"/>
    <property type="project" value="UniProtKB-SubCell"/>
</dbReference>
<dbReference type="AlphaFoldDB" id="A0AAV5MIH9"/>
<name>A0AAV5MIH9_9ROSI</name>
<accession>A0AAV5MIH9</accession>
<evidence type="ECO:0000256" key="4">
    <source>
        <dbReference type="ARBA" id="ARBA00023242"/>
    </source>
</evidence>
<evidence type="ECO:0000313" key="5">
    <source>
        <dbReference type="EMBL" id="GKV48678.1"/>
    </source>
</evidence>
<gene>
    <name evidence="5" type="ORF">SLEP1_g55481</name>
</gene>
<keyword evidence="3" id="KW-0963">Cytoplasm</keyword>